<feature type="DNA-binding region" description="H-T-H motif" evidence="5">
    <location>
        <begin position="31"/>
        <end position="50"/>
    </location>
</feature>
<evidence type="ECO:0000313" key="8">
    <source>
        <dbReference type="Proteomes" id="UP000515292"/>
    </source>
</evidence>
<dbReference type="AlphaFoldDB" id="A0A7G5ILR9"/>
<organism evidence="7 8">
    <name type="scientific">Sandaracinobacteroides saxicola</name>
    <dbReference type="NCBI Taxonomy" id="2759707"/>
    <lineage>
        <taxon>Bacteria</taxon>
        <taxon>Pseudomonadati</taxon>
        <taxon>Pseudomonadota</taxon>
        <taxon>Alphaproteobacteria</taxon>
        <taxon>Sphingomonadales</taxon>
        <taxon>Sphingosinicellaceae</taxon>
        <taxon>Sandaracinobacteroides</taxon>
    </lineage>
</organism>
<dbReference type="Gene3D" id="1.10.357.10">
    <property type="entry name" value="Tetracycline Repressor, domain 2"/>
    <property type="match status" value="1"/>
</dbReference>
<dbReference type="InterPro" id="IPR001647">
    <property type="entry name" value="HTH_TetR"/>
</dbReference>
<feature type="domain" description="HTH tetR-type" evidence="6">
    <location>
        <begin position="8"/>
        <end position="68"/>
    </location>
</feature>
<keyword evidence="8" id="KW-1185">Reference proteome</keyword>
<dbReference type="InterPro" id="IPR050109">
    <property type="entry name" value="HTH-type_TetR-like_transc_reg"/>
</dbReference>
<dbReference type="InterPro" id="IPR036271">
    <property type="entry name" value="Tet_transcr_reg_TetR-rel_C_sf"/>
</dbReference>
<keyword evidence="2" id="KW-0805">Transcription regulation</keyword>
<dbReference type="Proteomes" id="UP000515292">
    <property type="component" value="Chromosome"/>
</dbReference>
<proteinExistence type="predicted"/>
<dbReference type="SUPFAM" id="SSF48498">
    <property type="entry name" value="Tetracyclin repressor-like, C-terminal domain"/>
    <property type="match status" value="1"/>
</dbReference>
<keyword evidence="3 5" id="KW-0238">DNA-binding</keyword>
<dbReference type="Pfam" id="PF13977">
    <property type="entry name" value="TetR_C_6"/>
    <property type="match status" value="1"/>
</dbReference>
<keyword evidence="1" id="KW-0678">Repressor</keyword>
<name>A0A7G5ILR9_9SPHN</name>
<dbReference type="PANTHER" id="PTHR30055:SF228">
    <property type="entry name" value="TRANSCRIPTIONAL REGULATOR-RELATED"/>
    <property type="match status" value="1"/>
</dbReference>
<dbReference type="GO" id="GO:0003700">
    <property type="term" value="F:DNA-binding transcription factor activity"/>
    <property type="evidence" value="ECO:0007669"/>
    <property type="project" value="TreeGrafter"/>
</dbReference>
<reference evidence="7 8" key="1">
    <citation type="submission" date="2020-07" db="EMBL/GenBank/DDBJ databases">
        <title>Complete genome sequence for Sandaracinobacter sp. M6.</title>
        <authorList>
            <person name="Tang Y."/>
            <person name="Liu Q."/>
            <person name="Guo Z."/>
            <person name="Lei P."/>
            <person name="Huang B."/>
        </authorList>
    </citation>
    <scope>NUCLEOTIDE SEQUENCE [LARGE SCALE GENOMIC DNA]</scope>
    <source>
        <strain evidence="7 8">M6</strain>
    </source>
</reference>
<dbReference type="KEGG" id="sand:H3309_07625"/>
<sequence>MPKRVDPDERRARIADAAIESIAADGLDGTKLARISRRAGVTTGALTHYFEDKDAVLLAALEAVCERLMAKAAEVDARPAIEQLADALPVDEQSAKEWRVWIAFWGRAAFVPALARVHRDYYRRIEAALAAKIGGENAADIAAAIMAAVDGIGSRATLEPELWPPARQRALLTLMLKPLLEGKAIHDPTEFDTSIA</sequence>
<dbReference type="RefSeq" id="WP_182298159.1">
    <property type="nucleotide sequence ID" value="NZ_CP059851.1"/>
</dbReference>
<dbReference type="EMBL" id="CP059851">
    <property type="protein sequence ID" value="QMW24311.1"/>
    <property type="molecule type" value="Genomic_DNA"/>
</dbReference>
<evidence type="ECO:0000256" key="2">
    <source>
        <dbReference type="ARBA" id="ARBA00023015"/>
    </source>
</evidence>
<dbReference type="InterPro" id="IPR009057">
    <property type="entry name" value="Homeodomain-like_sf"/>
</dbReference>
<dbReference type="GO" id="GO:0000976">
    <property type="term" value="F:transcription cis-regulatory region binding"/>
    <property type="evidence" value="ECO:0007669"/>
    <property type="project" value="TreeGrafter"/>
</dbReference>
<dbReference type="PROSITE" id="PS50977">
    <property type="entry name" value="HTH_TETR_2"/>
    <property type="match status" value="1"/>
</dbReference>
<evidence type="ECO:0000313" key="7">
    <source>
        <dbReference type="EMBL" id="QMW24311.1"/>
    </source>
</evidence>
<dbReference type="InterPro" id="IPR039538">
    <property type="entry name" value="BetI_C"/>
</dbReference>
<protein>
    <submittedName>
        <fullName evidence="7">TetR family transcriptional regulator C-terminal domain-containing protein</fullName>
    </submittedName>
</protein>
<accession>A0A7G5ILR9</accession>
<dbReference type="PRINTS" id="PR00455">
    <property type="entry name" value="HTHTETR"/>
</dbReference>
<gene>
    <name evidence="7" type="ORF">H3309_07625</name>
</gene>
<evidence type="ECO:0000256" key="4">
    <source>
        <dbReference type="ARBA" id="ARBA00023163"/>
    </source>
</evidence>
<dbReference type="PANTHER" id="PTHR30055">
    <property type="entry name" value="HTH-TYPE TRANSCRIPTIONAL REGULATOR RUTR"/>
    <property type="match status" value="1"/>
</dbReference>
<evidence type="ECO:0000256" key="5">
    <source>
        <dbReference type="PROSITE-ProRule" id="PRU00335"/>
    </source>
</evidence>
<dbReference type="Pfam" id="PF00440">
    <property type="entry name" value="TetR_N"/>
    <property type="match status" value="1"/>
</dbReference>
<evidence type="ECO:0000259" key="6">
    <source>
        <dbReference type="PROSITE" id="PS50977"/>
    </source>
</evidence>
<evidence type="ECO:0000256" key="3">
    <source>
        <dbReference type="ARBA" id="ARBA00023125"/>
    </source>
</evidence>
<dbReference type="SUPFAM" id="SSF46689">
    <property type="entry name" value="Homeodomain-like"/>
    <property type="match status" value="1"/>
</dbReference>
<evidence type="ECO:0000256" key="1">
    <source>
        <dbReference type="ARBA" id="ARBA00022491"/>
    </source>
</evidence>
<keyword evidence="4" id="KW-0804">Transcription</keyword>